<accession>A0A1D1W840</accession>
<comment type="caution">
    <text evidence="2">The sequence shown here is derived from an EMBL/GenBank/DDBJ whole genome shotgun (WGS) entry which is preliminary data.</text>
</comment>
<evidence type="ECO:0000313" key="2">
    <source>
        <dbReference type="EMBL" id="GAV07239.1"/>
    </source>
</evidence>
<reference evidence="2 3" key="1">
    <citation type="journal article" date="2016" name="Nat. Commun.">
        <title>Extremotolerant tardigrade genome and improved radiotolerance of human cultured cells by tardigrade-unique protein.</title>
        <authorList>
            <person name="Hashimoto T."/>
            <person name="Horikawa D.D."/>
            <person name="Saito Y."/>
            <person name="Kuwahara H."/>
            <person name="Kozuka-Hata H."/>
            <person name="Shin-I T."/>
            <person name="Minakuchi Y."/>
            <person name="Ohishi K."/>
            <person name="Motoyama A."/>
            <person name="Aizu T."/>
            <person name="Enomoto A."/>
            <person name="Kondo K."/>
            <person name="Tanaka S."/>
            <person name="Hara Y."/>
            <person name="Koshikawa S."/>
            <person name="Sagara H."/>
            <person name="Miura T."/>
            <person name="Yokobori S."/>
            <person name="Miyagawa K."/>
            <person name="Suzuki Y."/>
            <person name="Kubo T."/>
            <person name="Oyama M."/>
            <person name="Kohara Y."/>
            <person name="Fujiyama A."/>
            <person name="Arakawa K."/>
            <person name="Katayama T."/>
            <person name="Toyoda A."/>
            <person name="Kunieda T."/>
        </authorList>
    </citation>
    <scope>NUCLEOTIDE SEQUENCE [LARGE SCALE GENOMIC DNA]</scope>
    <source>
        <strain evidence="2 3">YOKOZUNA-1</strain>
    </source>
</reference>
<name>A0A1D1W840_RAMVA</name>
<dbReference type="Proteomes" id="UP000186922">
    <property type="component" value="Unassembled WGS sequence"/>
</dbReference>
<evidence type="ECO:0000313" key="3">
    <source>
        <dbReference type="Proteomes" id="UP000186922"/>
    </source>
</evidence>
<feature type="compositionally biased region" description="Low complexity" evidence="1">
    <location>
        <begin position="60"/>
        <end position="70"/>
    </location>
</feature>
<keyword evidence="3" id="KW-1185">Reference proteome</keyword>
<dbReference type="AlphaFoldDB" id="A0A1D1W840"/>
<organism evidence="2 3">
    <name type="scientific">Ramazzottius varieornatus</name>
    <name type="common">Water bear</name>
    <name type="synonym">Tardigrade</name>
    <dbReference type="NCBI Taxonomy" id="947166"/>
    <lineage>
        <taxon>Eukaryota</taxon>
        <taxon>Metazoa</taxon>
        <taxon>Ecdysozoa</taxon>
        <taxon>Tardigrada</taxon>
        <taxon>Eutardigrada</taxon>
        <taxon>Parachela</taxon>
        <taxon>Hypsibioidea</taxon>
        <taxon>Ramazzottiidae</taxon>
        <taxon>Ramazzottius</taxon>
    </lineage>
</organism>
<proteinExistence type="predicted"/>
<protein>
    <submittedName>
        <fullName evidence="2">Uncharacterized protein</fullName>
    </submittedName>
</protein>
<evidence type="ECO:0000256" key="1">
    <source>
        <dbReference type="SAM" id="MobiDB-lite"/>
    </source>
</evidence>
<feature type="region of interest" description="Disordered" evidence="1">
    <location>
        <begin position="50"/>
        <end position="71"/>
    </location>
</feature>
<gene>
    <name evidence="2" type="primary">RvY_17102</name>
    <name evidence="2" type="synonym">RvY_17102.3</name>
    <name evidence="2" type="ORF">RvY_17102-3</name>
</gene>
<sequence>MSSSVGVVGSWPSVNMMIGGARRAGVSIKSSQQLASSRLIAWPHLLPSPPRHLPVKSTRSSASSSSSAASQARMLPQKTSCLSVAGLCQAALASRRQRAFRCRRRCVMTIVNHILGPTLTIEYQGAILVKSLSLQRILRIKVTH</sequence>
<dbReference type="EMBL" id="BDGG01000014">
    <property type="protein sequence ID" value="GAV07239.1"/>
    <property type="molecule type" value="Genomic_DNA"/>
</dbReference>